<dbReference type="PaxDb" id="55529-EKX48337"/>
<keyword evidence="3" id="KW-0732">Signal</keyword>
<dbReference type="EMBL" id="JH992986">
    <property type="protein sequence ID" value="EKX48337.1"/>
    <property type="molecule type" value="Genomic_DNA"/>
</dbReference>
<dbReference type="RefSeq" id="XP_005835317.1">
    <property type="nucleotide sequence ID" value="XM_005835260.1"/>
</dbReference>
<dbReference type="EnsemblProtists" id="EKX48337">
    <property type="protein sequence ID" value="EKX48337"/>
    <property type="gene ID" value="GUITHDRAFT_105944"/>
</dbReference>
<feature type="coiled-coil region" evidence="1">
    <location>
        <begin position="159"/>
        <end position="186"/>
    </location>
</feature>
<reference evidence="5" key="3">
    <citation type="submission" date="2015-06" db="UniProtKB">
        <authorList>
            <consortium name="EnsemblProtists"/>
        </authorList>
    </citation>
    <scope>IDENTIFICATION</scope>
</reference>
<reference evidence="6" key="2">
    <citation type="submission" date="2012-11" db="EMBL/GenBank/DDBJ databases">
        <authorList>
            <person name="Kuo A."/>
            <person name="Curtis B.A."/>
            <person name="Tanifuji G."/>
            <person name="Burki F."/>
            <person name="Gruber A."/>
            <person name="Irimia M."/>
            <person name="Maruyama S."/>
            <person name="Arias M.C."/>
            <person name="Ball S.G."/>
            <person name="Gile G.H."/>
            <person name="Hirakawa Y."/>
            <person name="Hopkins J.F."/>
            <person name="Rensing S.A."/>
            <person name="Schmutz J."/>
            <person name="Symeonidi A."/>
            <person name="Elias M."/>
            <person name="Eveleigh R.J."/>
            <person name="Herman E.K."/>
            <person name="Klute M.J."/>
            <person name="Nakayama T."/>
            <person name="Obornik M."/>
            <person name="Reyes-Prieto A."/>
            <person name="Armbrust E.V."/>
            <person name="Aves S.J."/>
            <person name="Beiko R.G."/>
            <person name="Coutinho P."/>
            <person name="Dacks J.B."/>
            <person name="Durnford D.G."/>
            <person name="Fast N.M."/>
            <person name="Green B.R."/>
            <person name="Grisdale C."/>
            <person name="Hempe F."/>
            <person name="Henrissat B."/>
            <person name="Hoppner M.P."/>
            <person name="Ishida K.-I."/>
            <person name="Kim E."/>
            <person name="Koreny L."/>
            <person name="Kroth P.G."/>
            <person name="Liu Y."/>
            <person name="Malik S.-B."/>
            <person name="Maier U.G."/>
            <person name="McRose D."/>
            <person name="Mock T."/>
            <person name="Neilson J.A."/>
            <person name="Onodera N.T."/>
            <person name="Poole A.M."/>
            <person name="Pritham E.J."/>
            <person name="Richards T.A."/>
            <person name="Rocap G."/>
            <person name="Roy S.W."/>
            <person name="Sarai C."/>
            <person name="Schaack S."/>
            <person name="Shirato S."/>
            <person name="Slamovits C.H."/>
            <person name="Spencer D.F."/>
            <person name="Suzuki S."/>
            <person name="Worden A.Z."/>
            <person name="Zauner S."/>
            <person name="Barry K."/>
            <person name="Bell C."/>
            <person name="Bharti A.K."/>
            <person name="Crow J.A."/>
            <person name="Grimwood J."/>
            <person name="Kramer R."/>
            <person name="Lindquist E."/>
            <person name="Lucas S."/>
            <person name="Salamov A."/>
            <person name="McFadden G.I."/>
            <person name="Lane C.E."/>
            <person name="Keeling P.J."/>
            <person name="Gray M.W."/>
            <person name="Grigoriev I.V."/>
            <person name="Archibald J.M."/>
        </authorList>
    </citation>
    <scope>NUCLEOTIDE SEQUENCE</scope>
    <source>
        <strain evidence="6">CCMP2712</strain>
    </source>
</reference>
<feature type="coiled-coil region" evidence="1">
    <location>
        <begin position="61"/>
        <end position="127"/>
    </location>
</feature>
<reference evidence="4 6" key="1">
    <citation type="journal article" date="2012" name="Nature">
        <title>Algal genomes reveal evolutionary mosaicism and the fate of nucleomorphs.</title>
        <authorList>
            <consortium name="DOE Joint Genome Institute"/>
            <person name="Curtis B.A."/>
            <person name="Tanifuji G."/>
            <person name="Burki F."/>
            <person name="Gruber A."/>
            <person name="Irimia M."/>
            <person name="Maruyama S."/>
            <person name="Arias M.C."/>
            <person name="Ball S.G."/>
            <person name="Gile G.H."/>
            <person name="Hirakawa Y."/>
            <person name="Hopkins J.F."/>
            <person name="Kuo A."/>
            <person name="Rensing S.A."/>
            <person name="Schmutz J."/>
            <person name="Symeonidi A."/>
            <person name="Elias M."/>
            <person name="Eveleigh R.J."/>
            <person name="Herman E.K."/>
            <person name="Klute M.J."/>
            <person name="Nakayama T."/>
            <person name="Obornik M."/>
            <person name="Reyes-Prieto A."/>
            <person name="Armbrust E.V."/>
            <person name="Aves S.J."/>
            <person name="Beiko R.G."/>
            <person name="Coutinho P."/>
            <person name="Dacks J.B."/>
            <person name="Durnford D.G."/>
            <person name="Fast N.M."/>
            <person name="Green B.R."/>
            <person name="Grisdale C.J."/>
            <person name="Hempel F."/>
            <person name="Henrissat B."/>
            <person name="Hoppner M.P."/>
            <person name="Ishida K."/>
            <person name="Kim E."/>
            <person name="Koreny L."/>
            <person name="Kroth P.G."/>
            <person name="Liu Y."/>
            <person name="Malik S.B."/>
            <person name="Maier U.G."/>
            <person name="McRose D."/>
            <person name="Mock T."/>
            <person name="Neilson J.A."/>
            <person name="Onodera N.T."/>
            <person name="Poole A.M."/>
            <person name="Pritham E.J."/>
            <person name="Richards T.A."/>
            <person name="Rocap G."/>
            <person name="Roy S.W."/>
            <person name="Sarai C."/>
            <person name="Schaack S."/>
            <person name="Shirato S."/>
            <person name="Slamovits C.H."/>
            <person name="Spencer D.F."/>
            <person name="Suzuki S."/>
            <person name="Worden A.Z."/>
            <person name="Zauner S."/>
            <person name="Barry K."/>
            <person name="Bell C."/>
            <person name="Bharti A.K."/>
            <person name="Crow J.A."/>
            <person name="Grimwood J."/>
            <person name="Kramer R."/>
            <person name="Lindquist E."/>
            <person name="Lucas S."/>
            <person name="Salamov A."/>
            <person name="McFadden G.I."/>
            <person name="Lane C.E."/>
            <person name="Keeling P.J."/>
            <person name="Gray M.W."/>
            <person name="Grigoriev I.V."/>
            <person name="Archibald J.M."/>
        </authorList>
    </citation>
    <scope>NUCLEOTIDE SEQUENCE</scope>
    <source>
        <strain evidence="4 6">CCMP2712</strain>
    </source>
</reference>
<dbReference type="Proteomes" id="UP000011087">
    <property type="component" value="Unassembled WGS sequence"/>
</dbReference>
<feature type="compositionally biased region" description="Basic and acidic residues" evidence="2">
    <location>
        <begin position="232"/>
        <end position="251"/>
    </location>
</feature>
<feature type="chain" id="PRO_5008771420" evidence="3">
    <location>
        <begin position="28"/>
        <end position="421"/>
    </location>
</feature>
<gene>
    <name evidence="4" type="ORF">GUITHDRAFT_105944</name>
</gene>
<evidence type="ECO:0000313" key="5">
    <source>
        <dbReference type="EnsemblProtists" id="EKX48337"/>
    </source>
</evidence>
<dbReference type="KEGG" id="gtt:GUITHDRAFT_105944"/>
<feature type="compositionally biased region" description="Basic residues" evidence="2">
    <location>
        <begin position="406"/>
        <end position="421"/>
    </location>
</feature>
<feature type="compositionally biased region" description="Polar residues" evidence="2">
    <location>
        <begin position="331"/>
        <end position="340"/>
    </location>
</feature>
<name>L1JJ65_GUITC</name>
<dbReference type="GeneID" id="17304924"/>
<dbReference type="HOGENOM" id="CLU_652916_0_0_1"/>
<evidence type="ECO:0000256" key="1">
    <source>
        <dbReference type="SAM" id="Coils"/>
    </source>
</evidence>
<accession>L1JJ65</accession>
<dbReference type="AlphaFoldDB" id="L1JJ65"/>
<feature type="signal peptide" evidence="3">
    <location>
        <begin position="1"/>
        <end position="27"/>
    </location>
</feature>
<keyword evidence="6" id="KW-1185">Reference proteome</keyword>
<feature type="region of interest" description="Disordered" evidence="2">
    <location>
        <begin position="225"/>
        <end position="421"/>
    </location>
</feature>
<feature type="compositionally biased region" description="Basic and acidic residues" evidence="2">
    <location>
        <begin position="262"/>
        <end position="280"/>
    </location>
</feature>
<evidence type="ECO:0000256" key="3">
    <source>
        <dbReference type="SAM" id="SignalP"/>
    </source>
</evidence>
<evidence type="ECO:0000313" key="6">
    <source>
        <dbReference type="Proteomes" id="UP000011087"/>
    </source>
</evidence>
<evidence type="ECO:0000313" key="4">
    <source>
        <dbReference type="EMBL" id="EKX48337.1"/>
    </source>
</evidence>
<protein>
    <submittedName>
        <fullName evidence="4 5">Uncharacterized protein</fullName>
    </submittedName>
</protein>
<evidence type="ECO:0000256" key="2">
    <source>
        <dbReference type="SAM" id="MobiDB-lite"/>
    </source>
</evidence>
<feature type="compositionally biased region" description="Basic and acidic residues" evidence="2">
    <location>
        <begin position="357"/>
        <end position="366"/>
    </location>
</feature>
<proteinExistence type="predicted"/>
<organism evidence="4">
    <name type="scientific">Guillardia theta (strain CCMP2712)</name>
    <name type="common">Cryptophyte</name>
    <dbReference type="NCBI Taxonomy" id="905079"/>
    <lineage>
        <taxon>Eukaryota</taxon>
        <taxon>Cryptophyceae</taxon>
        <taxon>Pyrenomonadales</taxon>
        <taxon>Geminigeraceae</taxon>
        <taxon>Guillardia</taxon>
    </lineage>
</organism>
<feature type="compositionally biased region" description="Polar residues" evidence="2">
    <location>
        <begin position="287"/>
        <end position="298"/>
    </location>
</feature>
<sequence>MNRSLDRKKCILLLALYVICLNAPAASIERGKVDAYAASVHALRERLKKRAPTDENNDQNLLELQNLLATAENSIRDKKTDAKKQMEELRKREAGLHRSQVLWRSKAKEAERNAEMARKKEAEAVKAKDLAQVSSQEAYSLEVASKQCEEETRCLKSSVSQLMEETKDAEIELSELKSQIKDLSLSSRLAIARQVKARPAEGLRRFAGQRYEAEIMNADVADKNSRTIPLEGDDRTKLRDASRQTAEEIGGRTESGPSAIRRRLDPKDSDLPPLDGLRDESEPEQAETANQDTFQSRSLAEMIEDGAEAASKDGNGEHVASAKRQSKRTKQGTLVQSVDASTEAPERASSVSKGHSKSKEKDHELRCTPTAANFHEDRQSPDQNLADGDNDKITRKSSSKESKHSEGKKKKEKKKKKPVAL</sequence>
<keyword evidence="1" id="KW-0175">Coiled coil</keyword>
<feature type="compositionally biased region" description="Basic and acidic residues" evidence="2">
    <location>
        <begin position="389"/>
        <end position="405"/>
    </location>
</feature>